<dbReference type="EMBL" id="CADEPI010000175">
    <property type="protein sequence ID" value="CAB3378953.1"/>
    <property type="molecule type" value="Genomic_DNA"/>
</dbReference>
<evidence type="ECO:0000256" key="5">
    <source>
        <dbReference type="SAM" id="Phobius"/>
    </source>
</evidence>
<dbReference type="OrthoDB" id="9972904at2759"/>
<proteinExistence type="predicted"/>
<feature type="transmembrane region" description="Helical" evidence="5">
    <location>
        <begin position="102"/>
        <end position="127"/>
    </location>
</feature>
<keyword evidence="3 5" id="KW-1133">Transmembrane helix</keyword>
<organism evidence="6 7">
    <name type="scientific">Cloeon dipterum</name>
    <dbReference type="NCBI Taxonomy" id="197152"/>
    <lineage>
        <taxon>Eukaryota</taxon>
        <taxon>Metazoa</taxon>
        <taxon>Ecdysozoa</taxon>
        <taxon>Arthropoda</taxon>
        <taxon>Hexapoda</taxon>
        <taxon>Insecta</taxon>
        <taxon>Pterygota</taxon>
        <taxon>Palaeoptera</taxon>
        <taxon>Ephemeroptera</taxon>
        <taxon>Pisciforma</taxon>
        <taxon>Baetidae</taxon>
        <taxon>Cloeon</taxon>
    </lineage>
</organism>
<reference evidence="6 7" key="1">
    <citation type="submission" date="2020-04" db="EMBL/GenBank/DDBJ databases">
        <authorList>
            <person name="Alioto T."/>
            <person name="Alioto T."/>
            <person name="Gomez Garrido J."/>
        </authorList>
    </citation>
    <scope>NUCLEOTIDE SEQUENCE [LARGE SCALE GENOMIC DNA]</scope>
</reference>
<dbReference type="Proteomes" id="UP000494165">
    <property type="component" value="Unassembled WGS sequence"/>
</dbReference>
<evidence type="ECO:0000256" key="4">
    <source>
        <dbReference type="ARBA" id="ARBA00023136"/>
    </source>
</evidence>
<feature type="transmembrane region" description="Helical" evidence="5">
    <location>
        <begin position="7"/>
        <end position="25"/>
    </location>
</feature>
<comment type="subcellular location">
    <subcellularLocation>
        <location evidence="1">Membrane</location>
        <topology evidence="1">Multi-pass membrane protein</topology>
    </subcellularLocation>
</comment>
<keyword evidence="2 5" id="KW-0812">Transmembrane</keyword>
<dbReference type="AlphaFoldDB" id="A0A8S1D8A8"/>
<dbReference type="GO" id="GO:0016020">
    <property type="term" value="C:membrane"/>
    <property type="evidence" value="ECO:0007669"/>
    <property type="project" value="UniProtKB-SubCell"/>
</dbReference>
<keyword evidence="4 5" id="KW-0472">Membrane</keyword>
<dbReference type="InterPro" id="IPR018499">
    <property type="entry name" value="Tetraspanin/Peripherin"/>
</dbReference>
<protein>
    <submittedName>
        <fullName evidence="6">Uncharacterized protein</fullName>
    </submittedName>
</protein>
<evidence type="ECO:0000256" key="1">
    <source>
        <dbReference type="ARBA" id="ARBA00004141"/>
    </source>
</evidence>
<feature type="transmembrane region" description="Helical" evidence="5">
    <location>
        <begin position="73"/>
        <end position="96"/>
    </location>
</feature>
<dbReference type="Pfam" id="PF00335">
    <property type="entry name" value="Tetraspanin"/>
    <property type="match status" value="1"/>
</dbReference>
<dbReference type="PRINTS" id="PR00259">
    <property type="entry name" value="TMFOUR"/>
</dbReference>
<name>A0A8S1D8A8_9INSE</name>
<sequence>MACTTCLVVFFTTLITVNGIILFGVGVTGIIQDKDTADYHKAPEFVLIVLGVTVFALSFLGTYAAIKKSECKLYSFASAMMVLSFFQFITAVVLFARKDSKVTASIVLITAVIQVVGAVLAYVVAIYGEIKICQIGQEYYGPGDNRSDGNRSDGNRPNYTA</sequence>
<evidence type="ECO:0000256" key="3">
    <source>
        <dbReference type="ARBA" id="ARBA00022989"/>
    </source>
</evidence>
<evidence type="ECO:0000313" key="7">
    <source>
        <dbReference type="Proteomes" id="UP000494165"/>
    </source>
</evidence>
<accession>A0A8S1D8A8</accession>
<comment type="caution">
    <text evidence="6">The sequence shown here is derived from an EMBL/GenBank/DDBJ whole genome shotgun (WGS) entry which is preliminary data.</text>
</comment>
<gene>
    <name evidence="6" type="ORF">CLODIP_2_CD07778</name>
</gene>
<feature type="transmembrane region" description="Helical" evidence="5">
    <location>
        <begin position="45"/>
        <end position="66"/>
    </location>
</feature>
<evidence type="ECO:0000256" key="2">
    <source>
        <dbReference type="ARBA" id="ARBA00022692"/>
    </source>
</evidence>
<evidence type="ECO:0000313" key="6">
    <source>
        <dbReference type="EMBL" id="CAB3378953.1"/>
    </source>
</evidence>
<keyword evidence="7" id="KW-1185">Reference proteome</keyword>